<dbReference type="PROSITE" id="PS01279">
    <property type="entry name" value="PCMT"/>
    <property type="match status" value="1"/>
</dbReference>
<protein>
    <recommendedName>
        <fullName evidence="7">Protein-L-isoaspartate O-methyltransferase</fullName>
        <ecNumber evidence="7">2.1.1.77</ecNumber>
    </recommendedName>
    <alternativeName>
        <fullName evidence="7">L-isoaspartyl protein carboxyl methyltransferase</fullName>
    </alternativeName>
    <alternativeName>
        <fullName evidence="7">Protein L-isoaspartyl methyltransferase</fullName>
    </alternativeName>
    <alternativeName>
        <fullName evidence="7">Protein-beta-aspartate methyltransferase</fullName>
        <shortName evidence="7">PIMT</shortName>
    </alternativeName>
</protein>
<dbReference type="AlphaFoldDB" id="Q6W168"/>
<reference evidence="11" key="2">
    <citation type="journal article" date="2004" name="J. Bacteriol.">
        <title>An evolutionary hot spot: the pNGR234b replicon of Rhizobium sp. strain NGR234.</title>
        <authorList>
            <person name="Streit W.R."/>
            <person name="Schmitz R.A."/>
            <person name="Perret X."/>
            <person name="Staehelin C."/>
            <person name="Deakin W.J."/>
            <person name="Raasch C."/>
            <person name="Liesegang H."/>
            <person name="Broughton W.J."/>
        </authorList>
    </citation>
    <scope>NUCLEOTIDE SEQUENCE [LARGE SCALE GENOMIC DNA]</scope>
    <source>
        <strain evidence="11">NBRC 101917 / NGR234</strain>
    </source>
</reference>
<comment type="similarity">
    <text evidence="2 7">Belongs to the methyltransferase superfamily. L-isoaspartyl/D-aspartyl protein methyltransferase family.</text>
</comment>
<dbReference type="Gene3D" id="3.30.1870.10">
    <property type="entry name" value="EreA-like, domain 2"/>
    <property type="match status" value="1"/>
</dbReference>
<dbReference type="EMBL" id="CP000874">
    <property type="protein sequence ID" value="ACP22035.1"/>
    <property type="molecule type" value="Genomic_DNA"/>
</dbReference>
<dbReference type="GO" id="GO:0005737">
    <property type="term" value="C:cytoplasm"/>
    <property type="evidence" value="ECO:0007669"/>
    <property type="project" value="UniProtKB-SubCell"/>
</dbReference>
<dbReference type="EMBL" id="AY316747">
    <property type="protein sequence ID" value="AAQ87500.1"/>
    <property type="molecule type" value="Genomic_DNA"/>
</dbReference>
<dbReference type="CDD" id="cd02440">
    <property type="entry name" value="AdoMet_MTases"/>
    <property type="match status" value="1"/>
</dbReference>
<dbReference type="SUPFAM" id="SSF53335">
    <property type="entry name" value="S-adenosyl-L-methionine-dependent methyltransferases"/>
    <property type="match status" value="1"/>
</dbReference>
<organism evidence="9">
    <name type="scientific">Sinorhizobium fredii (strain NBRC 101917 / NGR234)</name>
    <dbReference type="NCBI Taxonomy" id="394"/>
    <lineage>
        <taxon>Bacteria</taxon>
        <taxon>Pseudomonadati</taxon>
        <taxon>Pseudomonadota</taxon>
        <taxon>Alphaproteobacteria</taxon>
        <taxon>Hyphomicrobiales</taxon>
        <taxon>Rhizobiaceae</taxon>
        <taxon>Sinorhizobium/Ensifer group</taxon>
        <taxon>Sinorhizobium</taxon>
    </lineage>
</organism>
<dbReference type="EC" id="2.1.1.77" evidence="7"/>
<feature type="domain" description="Ribosomal RNA adenine methylase transferase N-terminal" evidence="8">
    <location>
        <begin position="66"/>
        <end position="191"/>
    </location>
</feature>
<dbReference type="GO" id="GO:0004719">
    <property type="term" value="F:protein-L-isoaspartate (D-aspartate) O-methyltransferase activity"/>
    <property type="evidence" value="ECO:0007669"/>
    <property type="project" value="UniProtKB-UniRule"/>
</dbReference>
<reference evidence="10 11" key="3">
    <citation type="journal article" date="2009" name="Appl. Environ. Microbiol.">
        <title>Rhizobium sp. strain NGR234 possesses a remarkable number of secretion systems.</title>
        <authorList>
            <person name="Schmeisser C."/>
            <person name="Liesegang H."/>
            <person name="Krysciak D."/>
            <person name="Bakkou N."/>
            <person name="Le Quere A."/>
            <person name="Wollherr A."/>
            <person name="Heinemeyer I."/>
            <person name="Morgenstern B."/>
            <person name="Pommerening-Roeser A."/>
            <person name="Flores M."/>
            <person name="Palacios R."/>
            <person name="Brenner S."/>
            <person name="Gottschalk G."/>
            <person name="Schmitz R.A."/>
            <person name="Broughton W.J."/>
            <person name="Perret X."/>
            <person name="Strittmatter A.W."/>
            <person name="Streit W.R."/>
        </authorList>
    </citation>
    <scope>NUCLEOTIDE SEQUENCE [LARGE SCALE GENOMIC DNA]</scope>
    <source>
        <strain evidence="11">NBRC 101917 / NGR234</strain>
        <strain evidence="10">NGR234</strain>
        <plasmid evidence="10">pNGR234b</plasmid>
    </source>
</reference>
<reference evidence="9" key="1">
    <citation type="submission" date="2003-06" db="EMBL/GenBank/DDBJ databases">
        <title>Comparative DNA analysis of two large contigs of the Rhizobium sp. NGR234 megaplasmid 2.</title>
        <authorList>
            <person name="Broughton W.J."/>
            <person name="Perret X."/>
            <person name="Staehelin C."/>
            <person name="Schmitz R.A."/>
            <person name="Raasch C."/>
            <person name="Liesegang H."/>
            <person name="Gottschalk G."/>
            <person name="Streit W.R."/>
        </authorList>
    </citation>
    <scope>NUCLEOTIDE SEQUENCE</scope>
    <source>
        <strain evidence="9">NGR234</strain>
        <plasmid evidence="9">megaplasmid 2</plasmid>
    </source>
</reference>
<accession>Q6W168</accession>
<keyword evidence="6 7" id="KW-0949">S-adenosyl-L-methionine</keyword>
<sequence length="653" mass="72564">MLDYAHARHQMAERQLVRRGITDARVLAAMRAVPREAFVEDGFQEFAYEDSALPIAAGQTISQPYIVARMAEAAEIEPDDSVLEVGAGSGYAAAVLSHLAERVFAIERHRTLAETASARLLKLRRSNVDVRASDGTKGWPERAPFDAILVAAGGPVVPRALKEQLEIGGRLIIPVGRQEQAQRLLRITRTAANRYEEEDLGGVLFVPLIGEGGWSESSEPDAHARRRVPDLVAEAADDLPLVTDPGFADPFERFARHRIVLLGEATHGTSEFYQARAVITQRLIERHGFAIVAVEADWPDAAAVNAVVRTREAASGEPPFQRFPAWMWRNAEFAAFVSWLKTHNGTQSTQRQAGFYGLDLYNMRGSIAAVLSYLDESDREAATVARERYGCLTPWQNEPGTYGRAVLTSGYRRCEDAVIRQCQELLARALDTAGDDAVFDAAQNARLIATAEKYYRIMYYGGADAWNLRDRHMFETLDHLLERADPTSKAIVWAHNSHIGDARHTDMGKLRGELNLGQLCREKYGDEVALVGFGTHRGTVAAASEWDGQMEIKAVRPSLEETVERCCHLSGKERFLLDFVRKPDVAQSLSSERLERFIGVIYRPESELLSHYARAELSKQFDAYVWFDETRAVSPLPVTAGSGHVPDTFPFGL</sequence>
<evidence type="ECO:0000259" key="8">
    <source>
        <dbReference type="SMART" id="SM00650"/>
    </source>
</evidence>
<dbReference type="NCBIfam" id="NF001453">
    <property type="entry name" value="PRK00312.1"/>
    <property type="match status" value="1"/>
</dbReference>
<dbReference type="InterPro" id="IPR020598">
    <property type="entry name" value="rRNA_Ade_methylase_Trfase_N"/>
</dbReference>
<dbReference type="KEGG" id="rhi:NGR_b05770"/>
<evidence type="ECO:0000256" key="5">
    <source>
        <dbReference type="ARBA" id="ARBA00022679"/>
    </source>
</evidence>
<evidence type="ECO:0000313" key="10">
    <source>
        <dbReference type="EMBL" id="ACP22035.1"/>
    </source>
</evidence>
<feature type="active site" evidence="7">
    <location>
        <position position="62"/>
    </location>
</feature>
<comment type="catalytic activity">
    <reaction evidence="7">
        <text>[protein]-L-isoaspartate + S-adenosyl-L-methionine = [protein]-L-isoaspartate alpha-methyl ester + S-adenosyl-L-homocysteine</text>
        <dbReference type="Rhea" id="RHEA:12705"/>
        <dbReference type="Rhea" id="RHEA-COMP:12143"/>
        <dbReference type="Rhea" id="RHEA-COMP:12144"/>
        <dbReference type="ChEBI" id="CHEBI:57856"/>
        <dbReference type="ChEBI" id="CHEBI:59789"/>
        <dbReference type="ChEBI" id="CHEBI:90596"/>
        <dbReference type="ChEBI" id="CHEBI:90598"/>
        <dbReference type="EC" id="2.1.1.77"/>
    </reaction>
</comment>
<evidence type="ECO:0000256" key="7">
    <source>
        <dbReference type="HAMAP-Rule" id="MF_00090"/>
    </source>
</evidence>
<name>Q6W168_SINFN</name>
<comment type="subcellular location">
    <subcellularLocation>
        <location evidence="1 7">Cytoplasm</location>
    </subcellularLocation>
</comment>
<evidence type="ECO:0000313" key="9">
    <source>
        <dbReference type="EMBL" id="AAQ87500.1"/>
    </source>
</evidence>
<dbReference type="Pfam" id="PF01135">
    <property type="entry name" value="PCMT"/>
    <property type="match status" value="1"/>
</dbReference>
<keyword evidence="11" id="KW-1185">Reference proteome</keyword>
<dbReference type="NCBIfam" id="TIGR00080">
    <property type="entry name" value="pimt"/>
    <property type="match status" value="1"/>
</dbReference>
<keyword evidence="5 7" id="KW-0808">Transferase</keyword>
<dbReference type="Gene3D" id="3.40.50.150">
    <property type="entry name" value="Vaccinia Virus protein VP39"/>
    <property type="match status" value="1"/>
</dbReference>
<proteinExistence type="inferred from homology"/>
<dbReference type="PATRIC" id="fig|394.7.peg.1022"/>
<evidence type="ECO:0000256" key="4">
    <source>
        <dbReference type="ARBA" id="ARBA00022603"/>
    </source>
</evidence>
<dbReference type="SUPFAM" id="SSF159501">
    <property type="entry name" value="EreA/ChaN-like"/>
    <property type="match status" value="1"/>
</dbReference>
<keyword evidence="9" id="KW-0614">Plasmid</keyword>
<dbReference type="SMART" id="SM00650">
    <property type="entry name" value="rADc"/>
    <property type="match status" value="1"/>
</dbReference>
<evidence type="ECO:0000256" key="1">
    <source>
        <dbReference type="ARBA" id="ARBA00004496"/>
    </source>
</evidence>
<dbReference type="Proteomes" id="UP000001054">
    <property type="component" value="Plasmid pNGR234b"/>
</dbReference>
<dbReference type="Pfam" id="PF05139">
    <property type="entry name" value="Erythro_esteras"/>
    <property type="match status" value="1"/>
</dbReference>
<dbReference type="InterPro" id="IPR052036">
    <property type="entry name" value="Hydrolase/PRTase-associated"/>
</dbReference>
<geneLocation type="plasmid" evidence="9">
    <name>megaplasmid 2</name>
</geneLocation>
<keyword evidence="4 7" id="KW-0489">Methyltransferase</keyword>
<dbReference type="FunFam" id="3.40.50.150:FF:000010">
    <property type="entry name" value="Protein-L-isoaspartate O-methyltransferase"/>
    <property type="match status" value="1"/>
</dbReference>
<dbReference type="Gene3D" id="3.40.1660.10">
    <property type="entry name" value="EreA-like (biosynthetic domain)"/>
    <property type="match status" value="1"/>
</dbReference>
<dbReference type="HAMAP" id="MF_00090">
    <property type="entry name" value="PIMT"/>
    <property type="match status" value="1"/>
</dbReference>
<dbReference type="PANTHER" id="PTHR31299">
    <property type="entry name" value="ESTERASE, PUTATIVE (AFU_ORTHOLOGUE AFUA_1G05850)-RELATED"/>
    <property type="match status" value="1"/>
</dbReference>
<dbReference type="PANTHER" id="PTHR31299:SF0">
    <property type="entry name" value="ESTERASE, PUTATIVE (AFU_ORTHOLOGUE AFUA_1G05850)-RELATED"/>
    <property type="match status" value="1"/>
</dbReference>
<dbReference type="GO" id="GO:0030091">
    <property type="term" value="P:protein repair"/>
    <property type="evidence" value="ECO:0007669"/>
    <property type="project" value="UniProtKB-UniRule"/>
</dbReference>
<evidence type="ECO:0000313" key="11">
    <source>
        <dbReference type="Proteomes" id="UP000001054"/>
    </source>
</evidence>
<geneLocation type="plasmid" evidence="10">
    <name>pNGR234b</name>
</geneLocation>
<dbReference type="RefSeq" id="WP_015886701.1">
    <property type="nucleotide sequence ID" value="NC_012586.1"/>
</dbReference>
<evidence type="ECO:0000256" key="3">
    <source>
        <dbReference type="ARBA" id="ARBA00022490"/>
    </source>
</evidence>
<dbReference type="GO" id="GO:0000179">
    <property type="term" value="F:rRNA (adenine-N6,N6-)-dimethyltransferase activity"/>
    <property type="evidence" value="ECO:0007669"/>
    <property type="project" value="InterPro"/>
</dbReference>
<dbReference type="HOGENOM" id="CLU_026490_1_0_5"/>
<dbReference type="InterPro" id="IPR007815">
    <property type="entry name" value="Emycin_Estase"/>
</dbReference>
<evidence type="ECO:0000256" key="6">
    <source>
        <dbReference type="ARBA" id="ARBA00022691"/>
    </source>
</evidence>
<dbReference type="GO" id="GO:0046677">
    <property type="term" value="P:response to antibiotic"/>
    <property type="evidence" value="ECO:0007669"/>
    <property type="project" value="InterPro"/>
</dbReference>
<dbReference type="InterPro" id="IPR000682">
    <property type="entry name" value="PCMT"/>
</dbReference>
<geneLocation type="plasmid" evidence="11">
    <name>sym pNGR234b</name>
</geneLocation>
<comment type="function">
    <text evidence="7">Catalyzes the methyl esterification of L-isoaspartyl residues in peptides and proteins that result from spontaneous decomposition of normal L-aspartyl and L-asparaginyl residues. It plays a role in the repair and/or degradation of damaged proteins.</text>
</comment>
<keyword evidence="3 7" id="KW-0963">Cytoplasm</keyword>
<dbReference type="CDD" id="cd14728">
    <property type="entry name" value="Ere-like"/>
    <property type="match status" value="1"/>
</dbReference>
<dbReference type="OrthoDB" id="9810066at2"/>
<gene>
    <name evidence="7" type="primary">pcm</name>
    <name evidence="10" type="ordered locus">NGR_b05770</name>
    <name evidence="9" type="ORF">RNGR00375</name>
</gene>
<dbReference type="InterPro" id="IPR029063">
    <property type="entry name" value="SAM-dependent_MTases_sf"/>
</dbReference>
<evidence type="ECO:0000256" key="2">
    <source>
        <dbReference type="ARBA" id="ARBA00005369"/>
    </source>
</evidence>